<comment type="caution">
    <text evidence="3">The sequence shown here is derived from an EMBL/GenBank/DDBJ whole genome shotgun (WGS) entry which is preliminary data.</text>
</comment>
<evidence type="ECO:0000259" key="2">
    <source>
        <dbReference type="Pfam" id="PF00125"/>
    </source>
</evidence>
<protein>
    <recommendedName>
        <fullName evidence="2">Core Histone H2A/H2B/H3 domain-containing protein</fullName>
    </recommendedName>
</protein>
<feature type="domain" description="Core Histone H2A/H2B/H3" evidence="2">
    <location>
        <begin position="50"/>
        <end position="113"/>
    </location>
</feature>
<dbReference type="GO" id="GO:0003677">
    <property type="term" value="F:DNA binding"/>
    <property type="evidence" value="ECO:0007669"/>
    <property type="project" value="InterPro"/>
</dbReference>
<feature type="compositionally biased region" description="Basic and acidic residues" evidence="1">
    <location>
        <begin position="1"/>
        <end position="19"/>
    </location>
</feature>
<dbReference type="Pfam" id="PF00125">
    <property type="entry name" value="Histone"/>
    <property type="match status" value="1"/>
</dbReference>
<keyword evidence="4" id="KW-1185">Reference proteome</keyword>
<dbReference type="AlphaFoldDB" id="A0AA39Z464"/>
<accession>A0AA39Z464</accession>
<sequence length="125" mass="14429">MTDQPRDNRPPEGPRDTVQRRRHLPHRHCRPQFNESVAADAAALAAREETFWQLVRRVLCQVEDGYTTEATAMNAVREAAETYKVAFPEDAERFAREEGGQTVQFRHLQRAMQARDERASENPPQ</sequence>
<evidence type="ECO:0000313" key="4">
    <source>
        <dbReference type="Proteomes" id="UP001175001"/>
    </source>
</evidence>
<dbReference type="EMBL" id="JAUJDW010000003">
    <property type="protein sequence ID" value="KAK0663841.1"/>
    <property type="molecule type" value="Genomic_DNA"/>
</dbReference>
<organism evidence="3 4">
    <name type="scientific">Lasiodiplodia hormozganensis</name>
    <dbReference type="NCBI Taxonomy" id="869390"/>
    <lineage>
        <taxon>Eukaryota</taxon>
        <taxon>Fungi</taxon>
        <taxon>Dikarya</taxon>
        <taxon>Ascomycota</taxon>
        <taxon>Pezizomycotina</taxon>
        <taxon>Dothideomycetes</taxon>
        <taxon>Dothideomycetes incertae sedis</taxon>
        <taxon>Botryosphaeriales</taxon>
        <taxon>Botryosphaeriaceae</taxon>
        <taxon>Lasiodiplodia</taxon>
    </lineage>
</organism>
<dbReference type="Gene3D" id="1.10.20.10">
    <property type="entry name" value="Histone, subunit A"/>
    <property type="match status" value="1"/>
</dbReference>
<name>A0AA39Z464_9PEZI</name>
<evidence type="ECO:0000256" key="1">
    <source>
        <dbReference type="SAM" id="MobiDB-lite"/>
    </source>
</evidence>
<proteinExistence type="predicted"/>
<dbReference type="Proteomes" id="UP001175001">
    <property type="component" value="Unassembled WGS sequence"/>
</dbReference>
<feature type="region of interest" description="Disordered" evidence="1">
    <location>
        <begin position="1"/>
        <end position="28"/>
    </location>
</feature>
<reference evidence="3" key="1">
    <citation type="submission" date="2023-06" db="EMBL/GenBank/DDBJ databases">
        <title>Multi-omics analyses reveal the molecular pathogenesis toolkit of Lasiodiplodia hormozganensis, a cross-kingdom pathogen.</title>
        <authorList>
            <person name="Felix C."/>
            <person name="Meneses R."/>
            <person name="Goncalves M.F.M."/>
            <person name="Tilleman L."/>
            <person name="Duarte A.S."/>
            <person name="Jorrin-Novo J.V."/>
            <person name="Van De Peer Y."/>
            <person name="Deforce D."/>
            <person name="Van Nieuwerburgh F."/>
            <person name="Esteves A.C."/>
            <person name="Alves A."/>
        </authorList>
    </citation>
    <scope>NUCLEOTIDE SEQUENCE</scope>
    <source>
        <strain evidence="3">CBS 339.90</strain>
    </source>
</reference>
<dbReference type="InterPro" id="IPR009072">
    <property type="entry name" value="Histone-fold"/>
</dbReference>
<dbReference type="InterPro" id="IPR007125">
    <property type="entry name" value="H2A/H2B/H3"/>
</dbReference>
<evidence type="ECO:0000313" key="3">
    <source>
        <dbReference type="EMBL" id="KAK0663841.1"/>
    </source>
</evidence>
<dbReference type="SUPFAM" id="SSF47113">
    <property type="entry name" value="Histone-fold"/>
    <property type="match status" value="1"/>
</dbReference>
<gene>
    <name evidence="3" type="ORF">DIS24_g1000</name>
</gene>
<dbReference type="GO" id="GO:0046982">
    <property type="term" value="F:protein heterodimerization activity"/>
    <property type="evidence" value="ECO:0007669"/>
    <property type="project" value="InterPro"/>
</dbReference>